<dbReference type="GeneID" id="114450771"/>
<dbReference type="PROSITE" id="PS50853">
    <property type="entry name" value="FN3"/>
    <property type="match status" value="4"/>
</dbReference>
<evidence type="ECO:0000256" key="1">
    <source>
        <dbReference type="ARBA" id="ARBA00022737"/>
    </source>
</evidence>
<feature type="signal peptide" evidence="2">
    <location>
        <begin position="1"/>
        <end position="24"/>
    </location>
</feature>
<dbReference type="InterPro" id="IPR003961">
    <property type="entry name" value="FN3_dom"/>
</dbReference>
<evidence type="ECO:0000313" key="4">
    <source>
        <dbReference type="Proteomes" id="UP000515145"/>
    </source>
</evidence>
<dbReference type="RefSeq" id="XP_028284947.1">
    <property type="nucleotide sequence ID" value="XM_028429146.1"/>
</dbReference>
<dbReference type="PANTHER" id="PTHR46708">
    <property type="entry name" value="TENASCIN"/>
    <property type="match status" value="1"/>
</dbReference>
<protein>
    <submittedName>
        <fullName evidence="5">Receptor-type tyrosine-protein phosphatase eta isoform X1</fullName>
    </submittedName>
</protein>
<dbReference type="Gene3D" id="2.60.40.10">
    <property type="entry name" value="Immunoglobulins"/>
    <property type="match status" value="5"/>
</dbReference>
<dbReference type="CDD" id="cd00037">
    <property type="entry name" value="CLECT"/>
    <property type="match status" value="1"/>
</dbReference>
<dbReference type="InParanoid" id="A0A6P7K8R9"/>
<organism evidence="4 5">
    <name type="scientific">Parambassis ranga</name>
    <name type="common">Indian glassy fish</name>
    <dbReference type="NCBI Taxonomy" id="210632"/>
    <lineage>
        <taxon>Eukaryota</taxon>
        <taxon>Metazoa</taxon>
        <taxon>Chordata</taxon>
        <taxon>Craniata</taxon>
        <taxon>Vertebrata</taxon>
        <taxon>Euteleostomi</taxon>
        <taxon>Actinopterygii</taxon>
        <taxon>Neopterygii</taxon>
        <taxon>Teleostei</taxon>
        <taxon>Neoteleostei</taxon>
        <taxon>Acanthomorphata</taxon>
        <taxon>Ovalentaria</taxon>
        <taxon>Ambassidae</taxon>
        <taxon>Parambassis</taxon>
    </lineage>
</organism>
<dbReference type="InterPro" id="IPR016186">
    <property type="entry name" value="C-type_lectin-like/link_sf"/>
</dbReference>
<dbReference type="SUPFAM" id="SSF49265">
    <property type="entry name" value="Fibronectin type III"/>
    <property type="match status" value="3"/>
</dbReference>
<dbReference type="InterPro" id="IPR013783">
    <property type="entry name" value="Ig-like_fold"/>
</dbReference>
<sequence length="816" mass="91223">MKHLLTRPMLQKMFVLICWGLSSALMLLHSTAERQYFIPNMNLTWNDARNHCQVCFKELVTLTPENSQAIANRISSDHWIGLRKTIIPKTNSTGNSTSNTTNYATSNFTWSSNGNFTWSSNSYLMNNSTRNTTSNSTSSRTMSWTLWANGDPLAFQNWYPGWPVFKSTIPKSDCCSCSCTCPAKPTPTMSSFTTRYTQFTTTQNRPNITNSSTTTNTTDIPNTTDLTDLTDFTDFTAQNVTDFTSFVNSNNTNSTTTLRPRTNSTTSFTTATPYTTTELPIEATCSRSPMPTPDVPEAEDNYIEDSCVAMLSFGPWVEKNCLEVLPFICYEDRFYSNVTMTLVTANNATLKWESAGDGISHYRIAVNPNDTVEYQQRPNLTCDLFNLKPGTQYKVQVIPVKCERDLTPGNVTFYTKPNKVANLSYSNVTDTSVSLSWDKPLGNLGFYFVKYDKEIKTYVERVDVSGLTPGSNYTFTVISAVEDNSTCSEESYITVYTKPGKVSNLKVSNYTDVSLCLTWDQPIGGVKDYVVWTINGGNLTFNMTNRPEFKVSGLQMATNITFIVAARNHDEQNGENQTIHGYTAPGKVENLTLTSESNSIAASWSFPNAIHIYFNVKVKWNEAVECEKNVTENDYKFTGLKTAAYYTVIVTAVSGGIKGFPVESSKFTTPLQPRSAKAINTTKNTITFEWEPPKNAGSTTYFVTISSSFWNIARNTTVTGTIYKFESLKSGSNYTFEVSTWAGDLRSNPTTVSAYTEPDEREVTLSVLCSSSTALLCDSRTTRENLFKQWRAHFQTKLGGDVSWKFQNVTRPTDTV</sequence>
<dbReference type="SMART" id="SM00060">
    <property type="entry name" value="FN3"/>
    <property type="match status" value="5"/>
</dbReference>
<dbReference type="Proteomes" id="UP000515145">
    <property type="component" value="Chromosome 18"/>
</dbReference>
<dbReference type="InterPro" id="IPR036116">
    <property type="entry name" value="FN3_sf"/>
</dbReference>
<dbReference type="CDD" id="cd00063">
    <property type="entry name" value="FN3"/>
    <property type="match status" value="5"/>
</dbReference>
<feature type="domain" description="Fibronectin type-III" evidence="3">
    <location>
        <begin position="672"/>
        <end position="760"/>
    </location>
</feature>
<dbReference type="InterPro" id="IPR050991">
    <property type="entry name" value="ECM_Regulatory_Proteins"/>
</dbReference>
<feature type="domain" description="Fibronectin type-III" evidence="3">
    <location>
        <begin position="419"/>
        <end position="500"/>
    </location>
</feature>
<dbReference type="OrthoDB" id="10253954at2759"/>
<dbReference type="PANTHER" id="PTHR46708:SF11">
    <property type="entry name" value="RECEPTOR-TYPE TYROSINE-PROTEIN PHOSPHATASE ETA-LIKE"/>
    <property type="match status" value="1"/>
</dbReference>
<keyword evidence="2" id="KW-0732">Signal</keyword>
<evidence type="ECO:0000256" key="2">
    <source>
        <dbReference type="SAM" id="SignalP"/>
    </source>
</evidence>
<reference evidence="5" key="1">
    <citation type="submission" date="2025-08" db="UniProtKB">
        <authorList>
            <consortium name="RefSeq"/>
        </authorList>
    </citation>
    <scope>IDENTIFICATION</scope>
</reference>
<dbReference type="Pfam" id="PF00041">
    <property type="entry name" value="fn3"/>
    <property type="match status" value="5"/>
</dbReference>
<dbReference type="Gene3D" id="3.10.100.10">
    <property type="entry name" value="Mannose-Binding Protein A, subunit A"/>
    <property type="match status" value="1"/>
</dbReference>
<dbReference type="InterPro" id="IPR016187">
    <property type="entry name" value="CTDL_fold"/>
</dbReference>
<feature type="domain" description="Fibronectin type-III" evidence="3">
    <location>
        <begin position="501"/>
        <end position="586"/>
    </location>
</feature>
<dbReference type="SUPFAM" id="SSF56436">
    <property type="entry name" value="C-type lectin-like"/>
    <property type="match status" value="1"/>
</dbReference>
<accession>A0A6P7K8R9</accession>
<evidence type="ECO:0000259" key="3">
    <source>
        <dbReference type="PROSITE" id="PS50853"/>
    </source>
</evidence>
<proteinExistence type="predicted"/>
<keyword evidence="1" id="KW-0677">Repeat</keyword>
<keyword evidence="5" id="KW-0675">Receptor</keyword>
<keyword evidence="4" id="KW-1185">Reference proteome</keyword>
<feature type="chain" id="PRO_5028430310" evidence="2">
    <location>
        <begin position="25"/>
        <end position="816"/>
    </location>
</feature>
<gene>
    <name evidence="5" type="primary">LOC114450771</name>
</gene>
<feature type="domain" description="Fibronectin type-III" evidence="3">
    <location>
        <begin position="334"/>
        <end position="418"/>
    </location>
</feature>
<dbReference type="AlphaFoldDB" id="A0A6P7K8R9"/>
<name>A0A6P7K8R9_9TELE</name>
<evidence type="ECO:0000313" key="5">
    <source>
        <dbReference type="RefSeq" id="XP_028284947.1"/>
    </source>
</evidence>